<dbReference type="EMBL" id="NJIH01000001">
    <property type="protein sequence ID" value="OWT66423.1"/>
    <property type="molecule type" value="Genomic_DNA"/>
</dbReference>
<organism evidence="5 6">
    <name type="scientific">Candidimonas nitroreducens</name>
    <dbReference type="NCBI Taxonomy" id="683354"/>
    <lineage>
        <taxon>Bacteria</taxon>
        <taxon>Pseudomonadati</taxon>
        <taxon>Pseudomonadota</taxon>
        <taxon>Betaproteobacteria</taxon>
        <taxon>Burkholderiales</taxon>
        <taxon>Alcaligenaceae</taxon>
        <taxon>Candidimonas</taxon>
    </lineage>
</organism>
<gene>
    <name evidence="5" type="ORF">CEY11_01435</name>
</gene>
<evidence type="ECO:0000313" key="5">
    <source>
        <dbReference type="EMBL" id="OWT66423.1"/>
    </source>
</evidence>
<dbReference type="GO" id="GO:0006552">
    <property type="term" value="P:L-leucine catabolic process"/>
    <property type="evidence" value="ECO:0007669"/>
    <property type="project" value="TreeGrafter"/>
</dbReference>
<dbReference type="Gene3D" id="3.20.20.70">
    <property type="entry name" value="Aldolase class I"/>
    <property type="match status" value="1"/>
</dbReference>
<evidence type="ECO:0000313" key="6">
    <source>
        <dbReference type="Proteomes" id="UP000214603"/>
    </source>
</evidence>
<dbReference type="InterPro" id="IPR000891">
    <property type="entry name" value="PYR_CT"/>
</dbReference>
<proteinExistence type="inferred from homology"/>
<dbReference type="SUPFAM" id="SSF51569">
    <property type="entry name" value="Aldolase"/>
    <property type="match status" value="1"/>
</dbReference>
<keyword evidence="2" id="KW-0479">Metal-binding</keyword>
<dbReference type="GO" id="GO:0046951">
    <property type="term" value="P:ketone body biosynthetic process"/>
    <property type="evidence" value="ECO:0007669"/>
    <property type="project" value="TreeGrafter"/>
</dbReference>
<dbReference type="OrthoDB" id="9784013at2"/>
<dbReference type="PROSITE" id="PS50991">
    <property type="entry name" value="PYR_CT"/>
    <property type="match status" value="1"/>
</dbReference>
<dbReference type="Pfam" id="PF00682">
    <property type="entry name" value="HMGL-like"/>
    <property type="match status" value="1"/>
</dbReference>
<dbReference type="GO" id="GO:0004419">
    <property type="term" value="F:hydroxymethylglutaryl-CoA lyase activity"/>
    <property type="evidence" value="ECO:0007669"/>
    <property type="project" value="TreeGrafter"/>
</dbReference>
<accession>A0A225N0U0</accession>
<dbReference type="InterPro" id="IPR013785">
    <property type="entry name" value="Aldolase_TIM"/>
</dbReference>
<dbReference type="GO" id="GO:0046872">
    <property type="term" value="F:metal ion binding"/>
    <property type="evidence" value="ECO:0007669"/>
    <property type="project" value="UniProtKB-KW"/>
</dbReference>
<dbReference type="CDD" id="cd07938">
    <property type="entry name" value="DRE_TIM_HMGL"/>
    <property type="match status" value="1"/>
</dbReference>
<keyword evidence="6" id="KW-1185">Reference proteome</keyword>
<dbReference type="PANTHER" id="PTHR42738:SF7">
    <property type="entry name" value="HYDROXYMETHYLGLUTARYL-COA LYASE"/>
    <property type="match status" value="1"/>
</dbReference>
<keyword evidence="3 5" id="KW-0456">Lyase</keyword>
<evidence type="ECO:0000256" key="1">
    <source>
        <dbReference type="ARBA" id="ARBA00009405"/>
    </source>
</evidence>
<dbReference type="AlphaFoldDB" id="A0A225N0U0"/>
<evidence type="ECO:0000256" key="3">
    <source>
        <dbReference type="ARBA" id="ARBA00023239"/>
    </source>
</evidence>
<evidence type="ECO:0000256" key="2">
    <source>
        <dbReference type="ARBA" id="ARBA00022723"/>
    </source>
</evidence>
<name>A0A225N0U0_9BURK</name>
<dbReference type="Proteomes" id="UP000214603">
    <property type="component" value="Unassembled WGS sequence"/>
</dbReference>
<dbReference type="InterPro" id="IPR043594">
    <property type="entry name" value="HMGL"/>
</dbReference>
<dbReference type="NCBIfam" id="NF004283">
    <property type="entry name" value="PRK05692.1"/>
    <property type="match status" value="1"/>
</dbReference>
<dbReference type="RefSeq" id="WP_088601549.1">
    <property type="nucleotide sequence ID" value="NZ_NJIH01000001.1"/>
</dbReference>
<sequence>MSDLPKSVTINEEGPREGFQIEPGPIETARKIELIDALAQTGLRQIQTVSFVPPKNVPGMADADAVVAGIRRRPGVAYTALWLNERGLLRALASPNLDVFGTISLCPSAAFLQRNQKRTLGENYEAQRSILQTYKKSGVKVRRGGLMATFGCNFEGDIPVDHVVGMVGQLLQLASEAEVTLDFVSLADTMAWATPTSIQRVVGSVRERFPGLRLSLHLHDTRGMGIANAFAGLQMGVDIFDAAVAGLGGCPFAGHRGAAGNVCTEDLVFLCEEMGISTGIDLDSLVETARLAEDIVGHMLPGSVKTGGTLSKFRNAQRVAV</sequence>
<protein>
    <submittedName>
        <fullName evidence="5">Hydroxymethylglutaryl-CoA lyase</fullName>
    </submittedName>
</protein>
<evidence type="ECO:0000259" key="4">
    <source>
        <dbReference type="PROSITE" id="PS50991"/>
    </source>
</evidence>
<reference evidence="6" key="1">
    <citation type="submission" date="2017-06" db="EMBL/GenBank/DDBJ databases">
        <title>Herbaspirillum phytohormonus sp. nov., isolated from the root nodule of Robinia pseudoacacia in lead-zinc mine.</title>
        <authorList>
            <person name="Fan M."/>
            <person name="Lin Y."/>
        </authorList>
    </citation>
    <scope>NUCLEOTIDE SEQUENCE [LARGE SCALE GENOMIC DNA]</scope>
    <source>
        <strain evidence="6">SC-089</strain>
    </source>
</reference>
<comment type="similarity">
    <text evidence="1">Belongs to the HMG-CoA lyase family.</text>
</comment>
<dbReference type="PANTHER" id="PTHR42738">
    <property type="entry name" value="HYDROXYMETHYLGLUTARYL-COA LYASE"/>
    <property type="match status" value="1"/>
</dbReference>
<comment type="caution">
    <text evidence="5">The sequence shown here is derived from an EMBL/GenBank/DDBJ whole genome shotgun (WGS) entry which is preliminary data.</text>
</comment>
<feature type="domain" description="Pyruvate carboxyltransferase" evidence="4">
    <location>
        <begin position="8"/>
        <end position="286"/>
    </location>
</feature>